<accession>A0A179V7X1</accession>
<reference evidence="3 4" key="1">
    <citation type="submission" date="2016-01" db="EMBL/GenBank/DDBJ databases">
        <title>Mycobacterium immunogenum strain CD11_6 genome sequencing and assembly.</title>
        <authorList>
            <person name="Kaur G."/>
            <person name="Nair G.R."/>
            <person name="Mayilraj S."/>
        </authorList>
    </citation>
    <scope>NUCLEOTIDE SEQUENCE [LARGE SCALE GENOMIC DNA]</scope>
    <source>
        <strain evidence="3 4">CD11-6</strain>
    </source>
</reference>
<keyword evidence="1 2" id="KW-0732">Signal</keyword>
<feature type="signal peptide" evidence="2">
    <location>
        <begin position="1"/>
        <end position="25"/>
    </location>
</feature>
<dbReference type="AlphaFoldDB" id="A0A179V7X1"/>
<evidence type="ECO:0000256" key="1">
    <source>
        <dbReference type="ARBA" id="ARBA00022729"/>
    </source>
</evidence>
<gene>
    <name evidence="3" type="ORF">AWB85_15495</name>
</gene>
<organism evidence="3 4">
    <name type="scientific">Mycobacteroides immunogenum</name>
    <dbReference type="NCBI Taxonomy" id="83262"/>
    <lineage>
        <taxon>Bacteria</taxon>
        <taxon>Bacillati</taxon>
        <taxon>Actinomycetota</taxon>
        <taxon>Actinomycetes</taxon>
        <taxon>Mycobacteriales</taxon>
        <taxon>Mycobacteriaceae</taxon>
        <taxon>Mycobacteroides</taxon>
    </lineage>
</organism>
<evidence type="ECO:0000313" key="4">
    <source>
        <dbReference type="Proteomes" id="UP000186919"/>
    </source>
</evidence>
<protein>
    <submittedName>
        <fullName evidence="3">Porin</fullName>
    </submittedName>
</protein>
<dbReference type="Pfam" id="PF09203">
    <property type="entry name" value="MspA"/>
    <property type="match status" value="1"/>
</dbReference>
<dbReference type="Gene3D" id="2.10.300.10">
    <property type="entry name" value="Porin MspA ribbon domain"/>
    <property type="match status" value="1"/>
</dbReference>
<feature type="chain" id="PRO_5039506859" evidence="2">
    <location>
        <begin position="26"/>
        <end position="218"/>
    </location>
</feature>
<comment type="caution">
    <text evidence="3">The sequence shown here is derived from an EMBL/GenBank/DDBJ whole genome shotgun (WGS) entry which is preliminary data.</text>
</comment>
<proteinExistence type="predicted"/>
<evidence type="ECO:0000313" key="3">
    <source>
        <dbReference type="EMBL" id="OAT67071.1"/>
    </source>
</evidence>
<dbReference type="InterPro" id="IPR015286">
    <property type="entry name" value="Porin_fam_mycobact-type"/>
</dbReference>
<evidence type="ECO:0000256" key="2">
    <source>
        <dbReference type="SAM" id="SignalP"/>
    </source>
</evidence>
<dbReference type="Proteomes" id="UP000186919">
    <property type="component" value="Unassembled WGS sequence"/>
</dbReference>
<dbReference type="InterPro" id="IPR036435">
    <property type="entry name" value="Leukocidin/porin_MspA_sf"/>
</dbReference>
<dbReference type="Gene3D" id="2.60.40.1650">
    <property type="entry name" value="Porin MspA (Ig-like beta-sandwich domain)"/>
    <property type="match status" value="1"/>
</dbReference>
<sequence>MIWYRATILAALLLLLLALSVVAFRAPANAGLDDELSLIDEQGRNMQIAQWDTFLNGVSPLDRNRFTREWFHTGRASYEITGPDADRFDGKLELGYQVEYPWATGIRLNFAYTTPNTSVLYGVPNALPNGRPKKSFALTPKSLLPTAGITIDTTNGPGVQEIATISAPVKGAAGSVAVSNAHGTVTGAAGGVLLRPYARLISTTGESVTTYGRDWNMG</sequence>
<dbReference type="SUPFAM" id="SSF56959">
    <property type="entry name" value="Leukocidin-like"/>
    <property type="match status" value="1"/>
</dbReference>
<name>A0A179V7X1_9MYCO</name>
<dbReference type="EMBL" id="LQYE01000031">
    <property type="protein sequence ID" value="OAT67071.1"/>
    <property type="molecule type" value="Genomic_DNA"/>
</dbReference>